<dbReference type="Proteomes" id="UP000275267">
    <property type="component" value="Unassembled WGS sequence"/>
</dbReference>
<feature type="compositionally biased region" description="Acidic residues" evidence="1">
    <location>
        <begin position="55"/>
        <end position="73"/>
    </location>
</feature>
<name>A0A3L6SL62_PANMI</name>
<feature type="compositionally biased region" description="Basic and acidic residues" evidence="1">
    <location>
        <begin position="127"/>
        <end position="146"/>
    </location>
</feature>
<dbReference type="AlphaFoldDB" id="A0A3L6SL62"/>
<dbReference type="PANTHER" id="PTHR36892">
    <property type="entry name" value="OS01G0201800 PROTEIN"/>
    <property type="match status" value="1"/>
</dbReference>
<feature type="region of interest" description="Disordered" evidence="1">
    <location>
        <begin position="122"/>
        <end position="200"/>
    </location>
</feature>
<feature type="compositionally biased region" description="Basic and acidic residues" evidence="1">
    <location>
        <begin position="176"/>
        <end position="190"/>
    </location>
</feature>
<feature type="compositionally biased region" description="Basic residues" evidence="1">
    <location>
        <begin position="191"/>
        <end position="200"/>
    </location>
</feature>
<feature type="region of interest" description="Disordered" evidence="1">
    <location>
        <begin position="403"/>
        <end position="423"/>
    </location>
</feature>
<protein>
    <submittedName>
        <fullName evidence="2">Uncharacterized protein</fullName>
    </submittedName>
</protein>
<dbReference type="EMBL" id="PQIB02000004">
    <property type="protein sequence ID" value="RLN22780.1"/>
    <property type="molecule type" value="Genomic_DNA"/>
</dbReference>
<comment type="caution">
    <text evidence="2">The sequence shown here is derived from an EMBL/GenBank/DDBJ whole genome shotgun (WGS) entry which is preliminary data.</text>
</comment>
<keyword evidence="3" id="KW-1185">Reference proteome</keyword>
<proteinExistence type="predicted"/>
<gene>
    <name evidence="2" type="ORF">C2845_PM07G37980</name>
</gene>
<dbReference type="PANTHER" id="PTHR36892:SF10">
    <property type="entry name" value="OS01G0201900 PROTEIN"/>
    <property type="match status" value="1"/>
</dbReference>
<organism evidence="2 3">
    <name type="scientific">Panicum miliaceum</name>
    <name type="common">Proso millet</name>
    <name type="synonym">Broomcorn millet</name>
    <dbReference type="NCBI Taxonomy" id="4540"/>
    <lineage>
        <taxon>Eukaryota</taxon>
        <taxon>Viridiplantae</taxon>
        <taxon>Streptophyta</taxon>
        <taxon>Embryophyta</taxon>
        <taxon>Tracheophyta</taxon>
        <taxon>Spermatophyta</taxon>
        <taxon>Magnoliopsida</taxon>
        <taxon>Liliopsida</taxon>
        <taxon>Poales</taxon>
        <taxon>Poaceae</taxon>
        <taxon>PACMAD clade</taxon>
        <taxon>Panicoideae</taxon>
        <taxon>Panicodae</taxon>
        <taxon>Paniceae</taxon>
        <taxon>Panicinae</taxon>
        <taxon>Panicum</taxon>
        <taxon>Panicum sect. Panicum</taxon>
    </lineage>
</organism>
<evidence type="ECO:0000313" key="3">
    <source>
        <dbReference type="Proteomes" id="UP000275267"/>
    </source>
</evidence>
<evidence type="ECO:0000313" key="2">
    <source>
        <dbReference type="EMBL" id="RLN22780.1"/>
    </source>
</evidence>
<dbReference type="OrthoDB" id="654309at2759"/>
<evidence type="ECO:0000256" key="1">
    <source>
        <dbReference type="SAM" id="MobiDB-lite"/>
    </source>
</evidence>
<feature type="compositionally biased region" description="Basic and acidic residues" evidence="1">
    <location>
        <begin position="154"/>
        <end position="165"/>
    </location>
</feature>
<feature type="region of interest" description="Disordered" evidence="1">
    <location>
        <begin position="53"/>
        <end position="84"/>
    </location>
</feature>
<feature type="region of interest" description="Disordered" evidence="1">
    <location>
        <begin position="664"/>
        <end position="693"/>
    </location>
</feature>
<feature type="region of interest" description="Disordered" evidence="1">
    <location>
        <begin position="757"/>
        <end position="788"/>
    </location>
</feature>
<accession>A0A3L6SL62</accession>
<sequence length="842" mass="92165">MAAGFSIRRCAERLRGTAAAELGPLDLAARDLPPMEVRVFRWWEEELAAIKAAAEEEEEAEPVAEVDEDEEEAPGNGRTPKKRSITDLFAAAPAVDAVGGPVAAEDDGEVLRAIFQRTKEMRRKRRLGEAAADKPESSSAAERRAAEGNFTSKKSLDKTNLRDGLDTPDASEEHDDEHNLSTERENIPDLKKRKHGRLNNSLQKKKANRLKYIGSTKAIKVGKRDIKKLPLHSILKKYTKHTSVKMVKEKHGNSKGPGVIELCRKSVKRVKFSEVNDALGSKKQCSKRPELANICKLISHAMTSSSSSLEMSSEEEHIIAESSSSRMPEKAFAMAKDANDKTNRDNRSELSITGFSTGLFDLNKGLEDLTDLNSPYIPNSEESCLQQRQVGTQYMDQQGIDNARTNHKDSSFNPHGQEQQHHDTDLDNIMKSPCTLRNQTVQDSVQLQNWCSMTMHHGASQLSTGGESSSFQFRGCNLSHKGRTQCRELPLCAGSGEGVSVASLTLACEKQIFHSEMNMQQESRPSSGQTLRLMGHDLTVSNTRVDYLSEAAQKQTNPAEDHLTTKLVLELPRQGQPFLSLQTQSIPNVSASSASTVAHISASSGSTAQAHFGYRTPHNVSHPLPAANVFSDDPSSCEDRWTDFTNLQSHRNVLLGYPPVSNHGSAAFIQDPPPPRRYYTDHSTKTDSPSAPFSPINMQHVTPSSDYSAANLLVPYGLYSASSSVHPHNSASSSVHRQFTWSHPDQIVQGVPDSRASAALPSRNAGTGTARADPDNSTSSSSRFVLRSGPVKLSPGAKHILIPSENTEDDNSAPIYSCVSFGTYNRNVSAPHQNKGAGSRRF</sequence>
<reference evidence="3" key="1">
    <citation type="journal article" date="2019" name="Nat. Commun.">
        <title>The genome of broomcorn millet.</title>
        <authorList>
            <person name="Zou C."/>
            <person name="Miki D."/>
            <person name="Li D."/>
            <person name="Tang Q."/>
            <person name="Xiao L."/>
            <person name="Rajput S."/>
            <person name="Deng P."/>
            <person name="Jia W."/>
            <person name="Huang R."/>
            <person name="Zhang M."/>
            <person name="Sun Y."/>
            <person name="Hu J."/>
            <person name="Fu X."/>
            <person name="Schnable P.S."/>
            <person name="Li F."/>
            <person name="Zhang H."/>
            <person name="Feng B."/>
            <person name="Zhu X."/>
            <person name="Liu R."/>
            <person name="Schnable J.C."/>
            <person name="Zhu J.-K."/>
            <person name="Zhang H."/>
        </authorList>
    </citation>
    <scope>NUCLEOTIDE SEQUENCE [LARGE SCALE GENOMIC DNA]</scope>
</reference>